<keyword evidence="3 6" id="KW-0863">Zinc-finger</keyword>
<reference evidence="10" key="3">
    <citation type="submission" date="2015-04" db="UniProtKB">
        <authorList>
            <consortium name="EnsemblPlants"/>
        </authorList>
    </citation>
    <scope>IDENTIFICATION</scope>
    <source>
        <strain evidence="10">cv. Jemalong A17</strain>
    </source>
</reference>
<gene>
    <name evidence="8" type="ordered locus">MTR_5g008280</name>
    <name evidence="9" type="ORF">MtrunA17_Chr5g0396031</name>
</gene>
<dbReference type="EnsemblPlants" id="AES93857">
    <property type="protein sequence ID" value="AES93857"/>
    <property type="gene ID" value="MTR_5g008280"/>
</dbReference>
<evidence type="ECO:0000313" key="11">
    <source>
        <dbReference type="Proteomes" id="UP000002051"/>
    </source>
</evidence>
<evidence type="ECO:0000313" key="12">
    <source>
        <dbReference type="Proteomes" id="UP000265566"/>
    </source>
</evidence>
<proteinExistence type="predicted"/>
<dbReference type="GO" id="GO:0005634">
    <property type="term" value="C:nucleus"/>
    <property type="evidence" value="ECO:0007669"/>
    <property type="project" value="UniProtKB-SubCell"/>
</dbReference>
<dbReference type="SUPFAM" id="SSF57667">
    <property type="entry name" value="beta-beta-alpha zinc fingers"/>
    <property type="match status" value="1"/>
</dbReference>
<feature type="domain" description="C2H2-type" evidence="7">
    <location>
        <begin position="48"/>
        <end position="75"/>
    </location>
</feature>
<dbReference type="GO" id="GO:0008270">
    <property type="term" value="F:zinc ion binding"/>
    <property type="evidence" value="ECO:0007669"/>
    <property type="project" value="UniProtKB-KW"/>
</dbReference>
<dbReference type="GO" id="GO:0009788">
    <property type="term" value="P:negative regulation of abscisic acid-activated signaling pathway"/>
    <property type="evidence" value="ECO:0007669"/>
    <property type="project" value="InterPro"/>
</dbReference>
<sequence length="387" mass="41826">MIRFADQRCQSTVFFSNIQVGSASCFSKNKEEKSEKNNDEKNLNLRSFSCLFCKRKFSTSQALGGHQNAHKAERALKKQRKLRYDLGLGEPHFNLYFSYPNSFFTSPYYRKLGVRVESMIQNPSYISPGITSHSFGPFGYNNGALGLQEMLNPSLVSLRNMEGSNNNSGVGILGIGGGTTSSPFGYSNGTLGLQEMLNPSFVSLKNMEGSNSTSGVGVLGIGGGTASRIEDSKNNKICGILKCGDSFKNVASSSNSIIDKKNPRIIPNGFGPFGYSNGALCLQEMLNPSLPLVSLRNMESSYNGAGILGIGGGTTSRIEDDTNNKIGAIFKWGDSSKHVATSSNAIIKNKNIVDATTTKDDIDMSKFKAEEESSNYDSCGLDLSLRL</sequence>
<dbReference type="PROSITE" id="PS51257">
    <property type="entry name" value="PROKAR_LIPOPROTEIN"/>
    <property type="match status" value="1"/>
</dbReference>
<dbReference type="Proteomes" id="UP000002051">
    <property type="component" value="Chromosome 5"/>
</dbReference>
<dbReference type="PANTHER" id="PTHR47287:SF9">
    <property type="entry name" value="ZINC FINGER PROTEIN 4-LIKE"/>
    <property type="match status" value="1"/>
</dbReference>
<reference evidence="8 11" key="2">
    <citation type="journal article" date="2014" name="BMC Genomics">
        <title>An improved genome release (version Mt4.0) for the model legume Medicago truncatula.</title>
        <authorList>
            <person name="Tang H."/>
            <person name="Krishnakumar V."/>
            <person name="Bidwell S."/>
            <person name="Rosen B."/>
            <person name="Chan A."/>
            <person name="Zhou S."/>
            <person name="Gentzbittel L."/>
            <person name="Childs K.L."/>
            <person name="Yandell M."/>
            <person name="Gundlach H."/>
            <person name="Mayer K.F."/>
            <person name="Schwartz D.C."/>
            <person name="Town C.D."/>
        </authorList>
    </citation>
    <scope>GENOME REANNOTATION</scope>
    <source>
        <strain evidence="10 11">cv. Jemalong A17</strain>
    </source>
</reference>
<dbReference type="EMBL" id="CM001221">
    <property type="protein sequence ID" value="AES93857.1"/>
    <property type="molecule type" value="Genomic_DNA"/>
</dbReference>
<evidence type="ECO:0000256" key="6">
    <source>
        <dbReference type="PROSITE-ProRule" id="PRU00042"/>
    </source>
</evidence>
<name>G7K7V2_MEDTR</name>
<dbReference type="EMBL" id="PSQE01000005">
    <property type="protein sequence ID" value="RHN53453.1"/>
    <property type="molecule type" value="Genomic_DNA"/>
</dbReference>
<dbReference type="Gramene" id="rna28362">
    <property type="protein sequence ID" value="RHN53453.1"/>
    <property type="gene ID" value="gene28362"/>
</dbReference>
<comment type="subcellular location">
    <subcellularLocation>
        <location evidence="1">Nucleus</location>
    </subcellularLocation>
</comment>
<keyword evidence="2" id="KW-0479">Metal-binding</keyword>
<organism evidence="8 11">
    <name type="scientific">Medicago truncatula</name>
    <name type="common">Barrel medic</name>
    <name type="synonym">Medicago tribuloides</name>
    <dbReference type="NCBI Taxonomy" id="3880"/>
    <lineage>
        <taxon>Eukaryota</taxon>
        <taxon>Viridiplantae</taxon>
        <taxon>Streptophyta</taxon>
        <taxon>Embryophyta</taxon>
        <taxon>Tracheophyta</taxon>
        <taxon>Spermatophyta</taxon>
        <taxon>Magnoliopsida</taxon>
        <taxon>eudicotyledons</taxon>
        <taxon>Gunneridae</taxon>
        <taxon>Pentapetalae</taxon>
        <taxon>rosids</taxon>
        <taxon>fabids</taxon>
        <taxon>Fabales</taxon>
        <taxon>Fabaceae</taxon>
        <taxon>Papilionoideae</taxon>
        <taxon>50 kb inversion clade</taxon>
        <taxon>NPAAA clade</taxon>
        <taxon>Hologalegina</taxon>
        <taxon>IRL clade</taxon>
        <taxon>Trifolieae</taxon>
        <taxon>Medicago</taxon>
    </lineage>
</organism>
<protein>
    <submittedName>
        <fullName evidence="9">Putative transcription factor C2H2 family</fullName>
    </submittedName>
    <submittedName>
        <fullName evidence="8">Zinc finger-like protein</fullName>
    </submittedName>
</protein>
<dbReference type="PANTHER" id="PTHR47287">
    <property type="entry name" value="C2H2 AND C2HC ZINC FINGERS SUPERFAMILY PROTEIN"/>
    <property type="match status" value="1"/>
</dbReference>
<dbReference type="InterPro" id="IPR013087">
    <property type="entry name" value="Znf_C2H2_type"/>
</dbReference>
<evidence type="ECO:0000313" key="8">
    <source>
        <dbReference type="EMBL" id="AES93857.1"/>
    </source>
</evidence>
<dbReference type="InterPro" id="IPR036236">
    <property type="entry name" value="Znf_C2H2_sf"/>
</dbReference>
<dbReference type="AlphaFoldDB" id="G7K7V2"/>
<accession>G7K7V2</accession>
<keyword evidence="5" id="KW-0539">Nucleus</keyword>
<keyword evidence="4" id="KW-0862">Zinc</keyword>
<dbReference type="PROSITE" id="PS00028">
    <property type="entry name" value="ZINC_FINGER_C2H2_1"/>
    <property type="match status" value="1"/>
</dbReference>
<evidence type="ECO:0000256" key="5">
    <source>
        <dbReference type="ARBA" id="ARBA00023242"/>
    </source>
</evidence>
<dbReference type="PROSITE" id="PS50157">
    <property type="entry name" value="ZINC_FINGER_C2H2_2"/>
    <property type="match status" value="1"/>
</dbReference>
<evidence type="ECO:0000259" key="7">
    <source>
        <dbReference type="PROSITE" id="PS50157"/>
    </source>
</evidence>
<evidence type="ECO:0000313" key="10">
    <source>
        <dbReference type="EnsemblPlants" id="AES93857"/>
    </source>
</evidence>
<keyword evidence="11" id="KW-1185">Reference proteome</keyword>
<reference evidence="12" key="4">
    <citation type="journal article" date="2018" name="Nat. Plants">
        <title>Whole-genome landscape of Medicago truncatula symbiotic genes.</title>
        <authorList>
            <person name="Pecrix Y."/>
            <person name="Staton S.E."/>
            <person name="Sallet E."/>
            <person name="Lelandais-Briere C."/>
            <person name="Moreau S."/>
            <person name="Carrere S."/>
            <person name="Blein T."/>
            <person name="Jardinaud M.F."/>
            <person name="Latrasse D."/>
            <person name="Zouine M."/>
            <person name="Zahm M."/>
            <person name="Kreplak J."/>
            <person name="Mayjonade B."/>
            <person name="Satge C."/>
            <person name="Perez M."/>
            <person name="Cauet S."/>
            <person name="Marande W."/>
            <person name="Chantry-Darmon C."/>
            <person name="Lopez-Roques C."/>
            <person name="Bouchez O."/>
            <person name="Berard A."/>
            <person name="Debelle F."/>
            <person name="Munos S."/>
            <person name="Bendahmane A."/>
            <person name="Berges H."/>
            <person name="Niebel A."/>
            <person name="Buitink J."/>
            <person name="Frugier F."/>
            <person name="Benhamed M."/>
            <person name="Crespi M."/>
            <person name="Gouzy J."/>
            <person name="Gamas P."/>
        </authorList>
    </citation>
    <scope>NUCLEOTIDE SEQUENCE [LARGE SCALE GENOMIC DNA]</scope>
    <source>
        <strain evidence="12">cv. Jemalong A17</strain>
    </source>
</reference>
<evidence type="ECO:0000256" key="4">
    <source>
        <dbReference type="ARBA" id="ARBA00022833"/>
    </source>
</evidence>
<reference evidence="9" key="5">
    <citation type="journal article" date="2018" name="Nat. Plants">
        <title>Whole-genome landscape of Medicago truncatula symbiotic genes.</title>
        <authorList>
            <person name="Pecrix Y."/>
            <person name="Gamas P."/>
            <person name="Carrere S."/>
        </authorList>
    </citation>
    <scope>NUCLEOTIDE SEQUENCE</scope>
    <source>
        <tissue evidence="9">Leaves</tissue>
    </source>
</reference>
<dbReference type="InterPro" id="IPR044246">
    <property type="entry name" value="ZFP3-like"/>
</dbReference>
<dbReference type="PaxDb" id="3880-AES93857"/>
<dbReference type="HOGENOM" id="CLU_066746_0_0_1"/>
<dbReference type="Proteomes" id="UP000265566">
    <property type="component" value="Chromosome 5"/>
</dbReference>
<reference evidence="8 11" key="1">
    <citation type="journal article" date="2011" name="Nature">
        <title>The Medicago genome provides insight into the evolution of rhizobial symbioses.</title>
        <authorList>
            <person name="Young N.D."/>
            <person name="Debelle F."/>
            <person name="Oldroyd G.E."/>
            <person name="Geurts R."/>
            <person name="Cannon S.B."/>
            <person name="Udvardi M.K."/>
            <person name="Benedito V.A."/>
            <person name="Mayer K.F."/>
            <person name="Gouzy J."/>
            <person name="Schoof H."/>
            <person name="Van de Peer Y."/>
            <person name="Proost S."/>
            <person name="Cook D.R."/>
            <person name="Meyers B.C."/>
            <person name="Spannagl M."/>
            <person name="Cheung F."/>
            <person name="De Mita S."/>
            <person name="Krishnakumar V."/>
            <person name="Gundlach H."/>
            <person name="Zhou S."/>
            <person name="Mudge J."/>
            <person name="Bharti A.K."/>
            <person name="Murray J.D."/>
            <person name="Naoumkina M.A."/>
            <person name="Rosen B."/>
            <person name="Silverstein K.A."/>
            <person name="Tang H."/>
            <person name="Rombauts S."/>
            <person name="Zhao P.X."/>
            <person name="Zhou P."/>
            <person name="Barbe V."/>
            <person name="Bardou P."/>
            <person name="Bechner M."/>
            <person name="Bellec A."/>
            <person name="Berger A."/>
            <person name="Berges H."/>
            <person name="Bidwell S."/>
            <person name="Bisseling T."/>
            <person name="Choisne N."/>
            <person name="Couloux A."/>
            <person name="Denny R."/>
            <person name="Deshpande S."/>
            <person name="Dai X."/>
            <person name="Doyle J.J."/>
            <person name="Dudez A.M."/>
            <person name="Farmer A.D."/>
            <person name="Fouteau S."/>
            <person name="Franken C."/>
            <person name="Gibelin C."/>
            <person name="Gish J."/>
            <person name="Goldstein S."/>
            <person name="Gonzalez A.J."/>
            <person name="Green P.J."/>
            <person name="Hallab A."/>
            <person name="Hartog M."/>
            <person name="Hua A."/>
            <person name="Humphray S.J."/>
            <person name="Jeong D.H."/>
            <person name="Jing Y."/>
            <person name="Jocker A."/>
            <person name="Kenton S.M."/>
            <person name="Kim D.J."/>
            <person name="Klee K."/>
            <person name="Lai H."/>
            <person name="Lang C."/>
            <person name="Lin S."/>
            <person name="Macmil S.L."/>
            <person name="Magdelenat G."/>
            <person name="Matthews L."/>
            <person name="McCorrison J."/>
            <person name="Monaghan E.L."/>
            <person name="Mun J.H."/>
            <person name="Najar F.Z."/>
            <person name="Nicholson C."/>
            <person name="Noirot C."/>
            <person name="O'Bleness M."/>
            <person name="Paule C.R."/>
            <person name="Poulain J."/>
            <person name="Prion F."/>
            <person name="Qin B."/>
            <person name="Qu C."/>
            <person name="Retzel E.F."/>
            <person name="Riddle C."/>
            <person name="Sallet E."/>
            <person name="Samain S."/>
            <person name="Samson N."/>
            <person name="Sanders I."/>
            <person name="Saurat O."/>
            <person name="Scarpelli C."/>
            <person name="Schiex T."/>
            <person name="Segurens B."/>
            <person name="Severin A.J."/>
            <person name="Sherrier D.J."/>
            <person name="Shi R."/>
            <person name="Sims S."/>
            <person name="Singer S.R."/>
            <person name="Sinharoy S."/>
            <person name="Sterck L."/>
            <person name="Viollet A."/>
            <person name="Wang B.B."/>
            <person name="Wang K."/>
            <person name="Wang M."/>
            <person name="Wang X."/>
            <person name="Warfsmann J."/>
            <person name="Weissenbach J."/>
            <person name="White D.D."/>
            <person name="White J.D."/>
            <person name="Wiley G.B."/>
            <person name="Wincker P."/>
            <person name="Xing Y."/>
            <person name="Yang L."/>
            <person name="Yao Z."/>
            <person name="Ying F."/>
            <person name="Zhai J."/>
            <person name="Zhou L."/>
            <person name="Zuber A."/>
            <person name="Denarie J."/>
            <person name="Dixon R.A."/>
            <person name="May G.D."/>
            <person name="Schwartz D.C."/>
            <person name="Rogers J."/>
            <person name="Quetier F."/>
            <person name="Town C.D."/>
            <person name="Roe B.A."/>
        </authorList>
    </citation>
    <scope>NUCLEOTIDE SEQUENCE [LARGE SCALE GENOMIC DNA]</scope>
    <source>
        <strain evidence="8">A17</strain>
        <strain evidence="10 11">cv. Jemalong A17</strain>
    </source>
</reference>
<evidence type="ECO:0000256" key="1">
    <source>
        <dbReference type="ARBA" id="ARBA00004123"/>
    </source>
</evidence>
<evidence type="ECO:0000313" key="9">
    <source>
        <dbReference type="EMBL" id="RHN53453.1"/>
    </source>
</evidence>
<evidence type="ECO:0000256" key="3">
    <source>
        <dbReference type="ARBA" id="ARBA00022771"/>
    </source>
</evidence>
<evidence type="ECO:0000256" key="2">
    <source>
        <dbReference type="ARBA" id="ARBA00022723"/>
    </source>
</evidence>